<feature type="region of interest" description="Disordered" evidence="5">
    <location>
        <begin position="170"/>
        <end position="212"/>
    </location>
</feature>
<dbReference type="GO" id="GO:0005886">
    <property type="term" value="C:plasma membrane"/>
    <property type="evidence" value="ECO:0007669"/>
    <property type="project" value="TreeGrafter"/>
</dbReference>
<evidence type="ECO:0000313" key="7">
    <source>
        <dbReference type="EMBL" id="CAI5781207.1"/>
    </source>
</evidence>
<evidence type="ECO:0000256" key="4">
    <source>
        <dbReference type="ARBA" id="ARBA00023136"/>
    </source>
</evidence>
<evidence type="ECO:0000256" key="3">
    <source>
        <dbReference type="ARBA" id="ARBA00022989"/>
    </source>
</evidence>
<dbReference type="PANTHER" id="PTHR10671">
    <property type="entry name" value="EPITHELIAL MEMBRANE PROTEIN-RELATED"/>
    <property type="match status" value="1"/>
</dbReference>
<evidence type="ECO:0000256" key="1">
    <source>
        <dbReference type="ARBA" id="ARBA00004141"/>
    </source>
</evidence>
<dbReference type="InterPro" id="IPR050579">
    <property type="entry name" value="PMP-22/EMP/MP20-like"/>
</dbReference>
<evidence type="ECO:0000256" key="6">
    <source>
        <dbReference type="SAM" id="Phobius"/>
    </source>
</evidence>
<evidence type="ECO:0000256" key="5">
    <source>
        <dbReference type="SAM" id="MobiDB-lite"/>
    </source>
</evidence>
<name>A0AA35PDY4_9SAUR</name>
<keyword evidence="3 6" id="KW-1133">Transmembrane helix</keyword>
<reference evidence="7" key="1">
    <citation type="submission" date="2022-12" db="EMBL/GenBank/DDBJ databases">
        <authorList>
            <person name="Alioto T."/>
            <person name="Alioto T."/>
            <person name="Gomez Garrido J."/>
        </authorList>
    </citation>
    <scope>NUCLEOTIDE SEQUENCE</scope>
</reference>
<protein>
    <submittedName>
        <fullName evidence="7">Domain-containing 2-like</fullName>
    </submittedName>
</protein>
<organism evidence="7 8">
    <name type="scientific">Podarcis lilfordi</name>
    <name type="common">Lilford's wall lizard</name>
    <dbReference type="NCBI Taxonomy" id="74358"/>
    <lineage>
        <taxon>Eukaryota</taxon>
        <taxon>Metazoa</taxon>
        <taxon>Chordata</taxon>
        <taxon>Craniata</taxon>
        <taxon>Vertebrata</taxon>
        <taxon>Euteleostomi</taxon>
        <taxon>Lepidosauria</taxon>
        <taxon>Squamata</taxon>
        <taxon>Bifurcata</taxon>
        <taxon>Unidentata</taxon>
        <taxon>Episquamata</taxon>
        <taxon>Laterata</taxon>
        <taxon>Lacertibaenia</taxon>
        <taxon>Lacertidae</taxon>
        <taxon>Podarcis</taxon>
    </lineage>
</organism>
<keyword evidence="4 6" id="KW-0472">Membrane</keyword>
<evidence type="ECO:0000313" key="8">
    <source>
        <dbReference type="Proteomes" id="UP001178461"/>
    </source>
</evidence>
<dbReference type="Proteomes" id="UP001178461">
    <property type="component" value="Chromosome 8"/>
</dbReference>
<proteinExistence type="predicted"/>
<dbReference type="InterPro" id="IPR004031">
    <property type="entry name" value="PMP22/EMP/MP20/Claudin"/>
</dbReference>
<dbReference type="AlphaFoldDB" id="A0AA35PDY4"/>
<evidence type="ECO:0000256" key="2">
    <source>
        <dbReference type="ARBA" id="ARBA00022692"/>
    </source>
</evidence>
<dbReference type="Gene3D" id="1.20.140.150">
    <property type="match status" value="1"/>
</dbReference>
<feature type="compositionally biased region" description="Low complexity" evidence="5">
    <location>
        <begin position="170"/>
        <end position="194"/>
    </location>
</feature>
<feature type="transmembrane region" description="Helical" evidence="6">
    <location>
        <begin position="94"/>
        <end position="118"/>
    </location>
</feature>
<feature type="transmembrane region" description="Helical" evidence="6">
    <location>
        <begin position="139"/>
        <end position="159"/>
    </location>
</feature>
<keyword evidence="8" id="KW-1185">Reference proteome</keyword>
<dbReference type="Pfam" id="PF00822">
    <property type="entry name" value="PMP22_Claudin"/>
    <property type="match status" value="1"/>
</dbReference>
<feature type="transmembrane region" description="Helical" evidence="6">
    <location>
        <begin position="6"/>
        <end position="24"/>
    </location>
</feature>
<feature type="transmembrane region" description="Helical" evidence="6">
    <location>
        <begin position="67"/>
        <end position="88"/>
    </location>
</feature>
<dbReference type="EMBL" id="OX395133">
    <property type="protein sequence ID" value="CAI5781207.1"/>
    <property type="molecule type" value="Genomic_DNA"/>
</dbReference>
<gene>
    <name evidence="7" type="ORF">PODLI_1B019847</name>
</gene>
<comment type="subcellular location">
    <subcellularLocation>
        <location evidence="1">Membrane</location>
        <topology evidence="1">Multi-pass membrane protein</topology>
    </subcellularLocation>
</comment>
<dbReference type="PANTHER" id="PTHR10671:SF108">
    <property type="entry name" value="CLAUDIN FAMILY PROTEIN-RELATED"/>
    <property type="match status" value="1"/>
</dbReference>
<accession>A0AA35PDY4</accession>
<keyword evidence="2 6" id="KW-0812">Transmembrane</keyword>
<sequence length="212" mass="23639">MGWNEVLATGFTVFTIILLVCAVMDHHWILVETKMQNYYSGIWKVCIKQVCSDLIAASPNVYGARTLLVLALFCGIVGASFMTFTYRYSSPFTIYRYLVAAMGSLIAAALVFLALSIYTIRISTHSISRTGNITYLWSFYMAWTSCPSFILSGLFSLMAHQRLLVHGSSFSDGESSTITSSSSEWTSSSSSYLENSEEERKMSVSARRSLHK</sequence>